<evidence type="ECO:0000256" key="1">
    <source>
        <dbReference type="ARBA" id="ARBA00009995"/>
    </source>
</evidence>
<sequence length="472" mass="50813">MAADDASLSSATEPLRVLMFPYLAFGHISPFIQLATKLSAAAAGNIRVTFLSGAANVERIRSLLPSSSSVSVVTLHLPAIPGLPSGVESTADLPSDSPAVELLKLAVDGTRPQVDALLRELRPHVAVFDFAMQWLPEVAEPLGVRAVFFSVFAAVSTAYLISPARRFHGPNPSVEDLKSPPAKFPEASSIRGVPAYQAADFLYVFRTLAGASVFERALACLSRSSAIMAKTCAEMEGPYIDYVAREHGKPILLAGPITPEPPTGELDPRWAEWLGGFPAGAVVFSSFGSETFLSEEGVRELLLGLEMTGKPFLAVLNLNQAKGEGEEEVGRLLPEGWAERVKGRGLVHSGWVQQQHILRHDSVGVFLCHAGLSSVMEAVASGCGLAMLPQKGDQFLNARLFAGDMGIGVEVERREEDGGFTREAVCSAVREVTEREEVKEKHAKWREFLLDKEKQEGFAAGLLDGLRKLANL</sequence>
<dbReference type="CDD" id="cd03784">
    <property type="entry name" value="GT1_Gtf-like"/>
    <property type="match status" value="1"/>
</dbReference>
<protein>
    <recommendedName>
        <fullName evidence="5">Glycosyltransferase</fullName>
    </recommendedName>
</protein>
<organism evidence="3 4">
    <name type="scientific">Zingiber officinale</name>
    <name type="common">Ginger</name>
    <name type="synonym">Amomum zingiber</name>
    <dbReference type="NCBI Taxonomy" id="94328"/>
    <lineage>
        <taxon>Eukaryota</taxon>
        <taxon>Viridiplantae</taxon>
        <taxon>Streptophyta</taxon>
        <taxon>Embryophyta</taxon>
        <taxon>Tracheophyta</taxon>
        <taxon>Spermatophyta</taxon>
        <taxon>Magnoliopsida</taxon>
        <taxon>Liliopsida</taxon>
        <taxon>Zingiberales</taxon>
        <taxon>Zingiberaceae</taxon>
        <taxon>Zingiber</taxon>
    </lineage>
</organism>
<dbReference type="PANTHER" id="PTHR48049:SF84">
    <property type="entry name" value="UDP-GLYCOSYLTRANSFERASE 79A6"/>
    <property type="match status" value="1"/>
</dbReference>
<name>A0A8J5KIQ7_ZINOF</name>
<evidence type="ECO:0000256" key="2">
    <source>
        <dbReference type="ARBA" id="ARBA00022679"/>
    </source>
</evidence>
<evidence type="ECO:0000313" key="3">
    <source>
        <dbReference type="EMBL" id="KAG6482224.1"/>
    </source>
</evidence>
<dbReference type="AlphaFoldDB" id="A0A8J5KIQ7"/>
<dbReference type="PANTHER" id="PTHR48049">
    <property type="entry name" value="GLYCOSYLTRANSFERASE"/>
    <property type="match status" value="1"/>
</dbReference>
<dbReference type="OrthoDB" id="5835829at2759"/>
<dbReference type="FunFam" id="3.40.50.2000:FF:000037">
    <property type="entry name" value="Glycosyltransferase"/>
    <property type="match status" value="1"/>
</dbReference>
<comment type="caution">
    <text evidence="3">The sequence shown here is derived from an EMBL/GenBank/DDBJ whole genome shotgun (WGS) entry which is preliminary data.</text>
</comment>
<dbReference type="Pfam" id="PF00201">
    <property type="entry name" value="UDPGT"/>
    <property type="match status" value="1"/>
</dbReference>
<dbReference type="Proteomes" id="UP000734854">
    <property type="component" value="Unassembled WGS sequence"/>
</dbReference>
<keyword evidence="2" id="KW-0808">Transferase</keyword>
<dbReference type="InterPro" id="IPR002213">
    <property type="entry name" value="UDP_glucos_trans"/>
</dbReference>
<dbReference type="EMBL" id="JACMSC010000016">
    <property type="protein sequence ID" value="KAG6482224.1"/>
    <property type="molecule type" value="Genomic_DNA"/>
</dbReference>
<dbReference type="GO" id="GO:0035251">
    <property type="term" value="F:UDP-glucosyltransferase activity"/>
    <property type="evidence" value="ECO:0007669"/>
    <property type="project" value="InterPro"/>
</dbReference>
<evidence type="ECO:0008006" key="5">
    <source>
        <dbReference type="Google" id="ProtNLM"/>
    </source>
</evidence>
<accession>A0A8J5KIQ7</accession>
<reference evidence="3 4" key="1">
    <citation type="submission" date="2020-08" db="EMBL/GenBank/DDBJ databases">
        <title>Plant Genome Project.</title>
        <authorList>
            <person name="Zhang R.-G."/>
        </authorList>
    </citation>
    <scope>NUCLEOTIDE SEQUENCE [LARGE SCALE GENOMIC DNA]</scope>
    <source>
        <tissue evidence="3">Rhizome</tissue>
    </source>
</reference>
<proteinExistence type="inferred from homology"/>
<evidence type="ECO:0000313" key="4">
    <source>
        <dbReference type="Proteomes" id="UP000734854"/>
    </source>
</evidence>
<dbReference type="InterPro" id="IPR050481">
    <property type="entry name" value="UDP-glycosyltransf_plant"/>
</dbReference>
<comment type="similarity">
    <text evidence="1">Belongs to the UDP-glycosyltransferase family.</text>
</comment>
<gene>
    <name evidence="3" type="ORF">ZIOFF_058855</name>
</gene>
<keyword evidence="4" id="KW-1185">Reference proteome</keyword>